<evidence type="ECO:0008006" key="3">
    <source>
        <dbReference type="Google" id="ProtNLM"/>
    </source>
</evidence>
<dbReference type="InterPro" id="IPR011659">
    <property type="entry name" value="WD40"/>
</dbReference>
<dbReference type="InterPro" id="IPR011042">
    <property type="entry name" value="6-blade_b-propeller_TolB-like"/>
</dbReference>
<evidence type="ECO:0000313" key="2">
    <source>
        <dbReference type="Proteomes" id="UP001597201"/>
    </source>
</evidence>
<dbReference type="RefSeq" id="WP_377178829.1">
    <property type="nucleotide sequence ID" value="NZ_JBHTMY010000003.1"/>
</dbReference>
<comment type="caution">
    <text evidence="1">The sequence shown here is derived from an EMBL/GenBank/DDBJ whole genome shotgun (WGS) entry which is preliminary data.</text>
</comment>
<proteinExistence type="predicted"/>
<dbReference type="Proteomes" id="UP001597201">
    <property type="component" value="Unassembled WGS sequence"/>
</dbReference>
<evidence type="ECO:0000313" key="1">
    <source>
        <dbReference type="EMBL" id="MFD1316063.1"/>
    </source>
</evidence>
<dbReference type="Pfam" id="PF07676">
    <property type="entry name" value="PD40"/>
    <property type="match status" value="1"/>
</dbReference>
<name>A0ABW3Y649_9FLAO</name>
<keyword evidence="2" id="KW-1185">Reference proteome</keyword>
<sequence>MNIKIPLVIFMSLFVASIFSQEASEIYLFELVQTETSYELNNPINISNNPGYDNQPAFTLDGESVLFTSFRDNQADIALYDIKLDFRKWLTDTPENEVSPLPYPDKKKWFTAAKSDSIGHQKVFQYTFKQKPPKPLFTENEIVYYDWYDKSAMICFIAGDTDALFIKNFKYDILYPIQQNIGRSFQRIPGTDLIGFINYNHEVPEIYRVHPKTNKLEYIVDALEGSEDLAFTNNRTIFMAKGNQIFKFRPEQDKDWMPVKINSDIGLKNITRLTISPDGTKMAVVAAE</sequence>
<reference evidence="2" key="1">
    <citation type="journal article" date="2019" name="Int. J. Syst. Evol. Microbiol.">
        <title>The Global Catalogue of Microorganisms (GCM) 10K type strain sequencing project: providing services to taxonomists for standard genome sequencing and annotation.</title>
        <authorList>
            <consortium name="The Broad Institute Genomics Platform"/>
            <consortium name="The Broad Institute Genome Sequencing Center for Infectious Disease"/>
            <person name="Wu L."/>
            <person name="Ma J."/>
        </authorList>
    </citation>
    <scope>NUCLEOTIDE SEQUENCE [LARGE SCALE GENOMIC DNA]</scope>
    <source>
        <strain evidence="2">CCUG 61485</strain>
    </source>
</reference>
<protein>
    <recommendedName>
        <fullName evidence="3">WD40-like Beta Propeller Repeat</fullName>
    </recommendedName>
</protein>
<gene>
    <name evidence="1" type="ORF">ACFQ39_10575</name>
</gene>
<organism evidence="1 2">
    <name type="scientific">Namhaeicola litoreus</name>
    <dbReference type="NCBI Taxonomy" id="1052145"/>
    <lineage>
        <taxon>Bacteria</taxon>
        <taxon>Pseudomonadati</taxon>
        <taxon>Bacteroidota</taxon>
        <taxon>Flavobacteriia</taxon>
        <taxon>Flavobacteriales</taxon>
        <taxon>Flavobacteriaceae</taxon>
        <taxon>Namhaeicola</taxon>
    </lineage>
</organism>
<dbReference type="Gene3D" id="2.120.10.30">
    <property type="entry name" value="TolB, C-terminal domain"/>
    <property type="match status" value="1"/>
</dbReference>
<dbReference type="EMBL" id="JBHTMY010000003">
    <property type="protein sequence ID" value="MFD1316063.1"/>
    <property type="molecule type" value="Genomic_DNA"/>
</dbReference>
<accession>A0ABW3Y649</accession>
<dbReference type="SUPFAM" id="SSF69304">
    <property type="entry name" value="Tricorn protease N-terminal domain"/>
    <property type="match status" value="1"/>
</dbReference>